<feature type="domain" description="Domain of unknown function at the cortex 1" evidence="6">
    <location>
        <begin position="363"/>
        <end position="657"/>
    </location>
</feature>
<evidence type="ECO:0000313" key="7">
    <source>
        <dbReference type="EMBL" id="KAJ6262293.1"/>
    </source>
</evidence>
<feature type="compositionally biased region" description="Acidic residues" evidence="5">
    <location>
        <begin position="664"/>
        <end position="684"/>
    </location>
</feature>
<dbReference type="PANTHER" id="PTHR34826:SF2">
    <property type="entry name" value="UPF0590 PROTEIN C409.17C"/>
    <property type="match status" value="1"/>
</dbReference>
<dbReference type="Proteomes" id="UP001221413">
    <property type="component" value="Unassembled WGS sequence"/>
</dbReference>
<evidence type="ECO:0000256" key="2">
    <source>
        <dbReference type="ARBA" id="ARBA00022692"/>
    </source>
</evidence>
<feature type="compositionally biased region" description="Polar residues" evidence="5">
    <location>
        <begin position="1"/>
        <end position="21"/>
    </location>
</feature>
<dbReference type="SUPFAM" id="SSF144083">
    <property type="entry name" value="Magnesium transport protein CorA, transmembrane region"/>
    <property type="match status" value="1"/>
</dbReference>
<feature type="compositionally biased region" description="Low complexity" evidence="5">
    <location>
        <begin position="512"/>
        <end position="525"/>
    </location>
</feature>
<keyword evidence="4" id="KW-0472">Membrane</keyword>
<dbReference type="InterPro" id="IPR045863">
    <property type="entry name" value="CorA_TM1_TM2"/>
</dbReference>
<dbReference type="GO" id="GO:0016020">
    <property type="term" value="C:membrane"/>
    <property type="evidence" value="ECO:0007669"/>
    <property type="project" value="UniProtKB-SubCell"/>
</dbReference>
<accession>A0AAD6J0U3</accession>
<keyword evidence="2" id="KW-0812">Transmembrane</keyword>
<evidence type="ECO:0000256" key="4">
    <source>
        <dbReference type="ARBA" id="ARBA00023136"/>
    </source>
</evidence>
<feature type="region of interest" description="Disordered" evidence="5">
    <location>
        <begin position="555"/>
        <end position="576"/>
    </location>
</feature>
<evidence type="ECO:0000256" key="5">
    <source>
        <dbReference type="SAM" id="MobiDB-lite"/>
    </source>
</evidence>
<organism evidence="7 8">
    <name type="scientific">Drechslerella dactyloides</name>
    <name type="common">Nematode-trapping fungus</name>
    <name type="synonym">Arthrobotrys dactyloides</name>
    <dbReference type="NCBI Taxonomy" id="74499"/>
    <lineage>
        <taxon>Eukaryota</taxon>
        <taxon>Fungi</taxon>
        <taxon>Dikarya</taxon>
        <taxon>Ascomycota</taxon>
        <taxon>Pezizomycotina</taxon>
        <taxon>Orbiliomycetes</taxon>
        <taxon>Orbiliales</taxon>
        <taxon>Orbiliaceae</taxon>
        <taxon>Drechslerella</taxon>
    </lineage>
</organism>
<evidence type="ECO:0000313" key="8">
    <source>
        <dbReference type="Proteomes" id="UP001221413"/>
    </source>
</evidence>
<sequence length="708" mass="79671">MSANPSTQNTTPTCSARSHLSSVDRKLEESQKIWATYLHNIHSKKFERDYFVEQSKRASHVRILDISYNAECEVQTYDKDDELLEELSRELSDEVLLRIIELEELNITDDDLKQSFPVLRLSASAVKVISTELNIDPLMLLWSEPQPPFLRDQVVGIRDYCDVITEGGRDISALIAQTIPKTTLLESRYLYTLDSSFKPPLLENDLQHGVPYRFFFTIKKSTAVVLIRASTHYPEYTVDTLAKLSLEGFKCLDMAMALHQWSRIIEDYSRDEEGVLFLKDEWVRLNRRFGTIIQKHELLEKQMANAHTMVSARVSLQDVKNMNRLAYLGAFVLPIGLVNGFFGMNLDSINDSRLPLCVDGYTLTVTAGPSRDTATHAVVPVNTERPVVIETEMIKAEAYVRVQGFRNSSCLPSTSPYFAHQPHTADKYSISLSPLTFTSKAGPISGDDLVLANDFDKPIAQSLPPGFSVAWRAARWVTDPGLDGDPWAEKPWMEGRVLSSVNVIDVGDRKTATAADTSTSDNTANGGEKAKGDSTDSHVDVLTEGLYKIPLDRHISDDKDDGSADQQTSNTDAEIPHTAPARMKFFVAAENRRRFMFQPDTKYWLDFFNPYLDFNDFALRLPGISIPILQYWDGQPLRYLLKNRADQTVYLVIQFALTSIDNETTSDDDDDRSEESEGDDEEQESAGSGVRPQGGNDNNEQAQQDDVD</sequence>
<evidence type="ECO:0000259" key="6">
    <source>
        <dbReference type="Pfam" id="PF08588"/>
    </source>
</evidence>
<evidence type="ECO:0000256" key="1">
    <source>
        <dbReference type="ARBA" id="ARBA00004141"/>
    </source>
</evidence>
<evidence type="ECO:0000256" key="3">
    <source>
        <dbReference type="ARBA" id="ARBA00022989"/>
    </source>
</evidence>
<keyword evidence="8" id="KW-1185">Reference proteome</keyword>
<dbReference type="Gene3D" id="1.20.58.340">
    <property type="entry name" value="Magnesium transport protein CorA, transmembrane region"/>
    <property type="match status" value="1"/>
</dbReference>
<name>A0AAD6J0U3_DREDA</name>
<gene>
    <name evidence="7" type="ORF">Dda_3100</name>
</gene>
<feature type="region of interest" description="Disordered" evidence="5">
    <location>
        <begin position="1"/>
        <end position="22"/>
    </location>
</feature>
<comment type="subcellular location">
    <subcellularLocation>
        <location evidence="1">Membrane</location>
        <topology evidence="1">Multi-pass membrane protein</topology>
    </subcellularLocation>
</comment>
<protein>
    <recommendedName>
        <fullName evidence="6">Domain of unknown function at the cortex 1 domain-containing protein</fullName>
    </recommendedName>
</protein>
<feature type="region of interest" description="Disordered" evidence="5">
    <location>
        <begin position="511"/>
        <end position="536"/>
    </location>
</feature>
<comment type="caution">
    <text evidence="7">The sequence shown here is derived from an EMBL/GenBank/DDBJ whole genome shotgun (WGS) entry which is preliminary data.</text>
</comment>
<feature type="region of interest" description="Disordered" evidence="5">
    <location>
        <begin position="662"/>
        <end position="708"/>
    </location>
</feature>
<proteinExistence type="predicted"/>
<dbReference type="EMBL" id="JAQGDS010000003">
    <property type="protein sequence ID" value="KAJ6262293.1"/>
    <property type="molecule type" value="Genomic_DNA"/>
</dbReference>
<dbReference type="InterPro" id="IPR013897">
    <property type="entry name" value="Duc1"/>
</dbReference>
<keyword evidence="3" id="KW-1133">Transmembrane helix</keyword>
<reference evidence="7" key="1">
    <citation type="submission" date="2023-01" db="EMBL/GenBank/DDBJ databases">
        <title>The chitinases involved in constricting ring structure development in the nematode-trapping fungus Drechslerella dactyloides.</title>
        <authorList>
            <person name="Wang R."/>
            <person name="Zhang L."/>
            <person name="Tang P."/>
            <person name="Li S."/>
            <person name="Liang L."/>
        </authorList>
    </citation>
    <scope>NUCLEOTIDE SEQUENCE</scope>
    <source>
        <strain evidence="7">YMF1.00031</strain>
    </source>
</reference>
<dbReference type="AlphaFoldDB" id="A0AAD6J0U3"/>
<dbReference type="PANTHER" id="PTHR34826">
    <property type="entry name" value="UPF0590 PROTEIN C409.17C"/>
    <property type="match status" value="1"/>
</dbReference>
<dbReference type="Pfam" id="PF08588">
    <property type="entry name" value="Duc1"/>
    <property type="match status" value="1"/>
</dbReference>